<reference evidence="4" key="1">
    <citation type="journal article" date="2019" name="Int. J. Syst. Evol. Microbiol.">
        <title>The Global Catalogue of Microorganisms (GCM) 10K type strain sequencing project: providing services to taxonomists for standard genome sequencing and annotation.</title>
        <authorList>
            <consortium name="The Broad Institute Genomics Platform"/>
            <consortium name="The Broad Institute Genome Sequencing Center for Infectious Disease"/>
            <person name="Wu L."/>
            <person name="Ma J."/>
        </authorList>
    </citation>
    <scope>NUCLEOTIDE SEQUENCE [LARGE SCALE GENOMIC DNA]</scope>
    <source>
        <strain evidence="4">CCUG 56331</strain>
    </source>
</reference>
<sequence>MKVIFYNVPNSKIKNFELMSFAEAVKLSHKIEHECRKEKEQFTSEFQVLGDNNKVYYRGTFEFGSYEFPNIYHKIKNMANRIKVDKQFQADKLYLLDQIEKLTPEKYKKEEKVDKFLAKVDKSQISKLKGWQRKSVYAIAVLGLTGSLVTGFTYVVQKDNYEKALADSGEELKQSQELIAIYESALMGDKNEMFAKLEQLDKKKLTDNQVQILFLEYINNNKFQKAVELFDGDHIQAETMIMSSTLPKKTKREKIAAFNEIYPTNEARYDLAYLDGDWKLMLNIQNVRMNVKRSEMKTYALLKLGKIDEAKLELNNNNSDELSKKITKYEVITAEIKTLEEKYKVMVNERKINEANQLAKQITDKRKELQSL</sequence>
<dbReference type="EMBL" id="JBHSNQ010000187">
    <property type="protein sequence ID" value="MFC5543014.1"/>
    <property type="molecule type" value="Genomic_DNA"/>
</dbReference>
<name>A0ABW0RE29_9BACL</name>
<keyword evidence="4" id="KW-1185">Reference proteome</keyword>
<feature type="coiled-coil region" evidence="1">
    <location>
        <begin position="322"/>
        <end position="372"/>
    </location>
</feature>
<organism evidence="3 4">
    <name type="scientific">Ureibacillus suwonensis</name>
    <dbReference type="NCBI Taxonomy" id="313007"/>
    <lineage>
        <taxon>Bacteria</taxon>
        <taxon>Bacillati</taxon>
        <taxon>Bacillota</taxon>
        <taxon>Bacilli</taxon>
        <taxon>Bacillales</taxon>
        <taxon>Caryophanaceae</taxon>
        <taxon>Ureibacillus</taxon>
    </lineage>
</organism>
<feature type="transmembrane region" description="Helical" evidence="2">
    <location>
        <begin position="136"/>
        <end position="156"/>
    </location>
</feature>
<evidence type="ECO:0000313" key="4">
    <source>
        <dbReference type="Proteomes" id="UP001595978"/>
    </source>
</evidence>
<proteinExistence type="predicted"/>
<evidence type="ECO:0008006" key="5">
    <source>
        <dbReference type="Google" id="ProtNLM"/>
    </source>
</evidence>
<evidence type="ECO:0000256" key="1">
    <source>
        <dbReference type="SAM" id="Coils"/>
    </source>
</evidence>
<comment type="caution">
    <text evidence="3">The sequence shown here is derived from an EMBL/GenBank/DDBJ whole genome shotgun (WGS) entry which is preliminary data.</text>
</comment>
<gene>
    <name evidence="3" type="ORF">ACFPOH_14995</name>
</gene>
<keyword evidence="2" id="KW-0812">Transmembrane</keyword>
<keyword evidence="2" id="KW-1133">Transmembrane helix</keyword>
<accession>A0ABW0RE29</accession>
<keyword evidence="2" id="KW-0472">Membrane</keyword>
<dbReference type="RefSeq" id="WP_342580777.1">
    <property type="nucleotide sequence ID" value="NZ_JBHSNQ010000187.1"/>
</dbReference>
<protein>
    <recommendedName>
        <fullName evidence="5">Conjugal transfer protein</fullName>
    </recommendedName>
</protein>
<keyword evidence="1" id="KW-0175">Coiled coil</keyword>
<dbReference type="Proteomes" id="UP001595978">
    <property type="component" value="Unassembled WGS sequence"/>
</dbReference>
<evidence type="ECO:0000256" key="2">
    <source>
        <dbReference type="SAM" id="Phobius"/>
    </source>
</evidence>
<evidence type="ECO:0000313" key="3">
    <source>
        <dbReference type="EMBL" id="MFC5543014.1"/>
    </source>
</evidence>